<dbReference type="Proteomes" id="UP000799438">
    <property type="component" value="Unassembled WGS sequence"/>
</dbReference>
<sequence length="55" mass="5486">TSVRGSPSQDGTCGGSLGYTCVGSLFGDCCSQYGFCGSTSAYCQEGCQASHGVCD</sequence>
<dbReference type="OrthoDB" id="1193027at2759"/>
<feature type="non-terminal residue" evidence="4">
    <location>
        <position position="1"/>
    </location>
</feature>
<comment type="caution">
    <text evidence="2">Lacks conserved residue(s) required for the propagation of feature annotation.</text>
</comment>
<evidence type="ECO:0000259" key="3">
    <source>
        <dbReference type="PROSITE" id="PS50941"/>
    </source>
</evidence>
<dbReference type="RefSeq" id="XP_033391618.1">
    <property type="nucleotide sequence ID" value="XM_033536207.1"/>
</dbReference>
<feature type="non-terminal residue" evidence="4">
    <location>
        <position position="55"/>
    </location>
</feature>
<evidence type="ECO:0000256" key="2">
    <source>
        <dbReference type="PROSITE-ProRule" id="PRU00261"/>
    </source>
</evidence>
<dbReference type="EMBL" id="ML995545">
    <property type="protein sequence ID" value="KAF2135900.1"/>
    <property type="molecule type" value="Genomic_DNA"/>
</dbReference>
<organism evidence="4 5">
    <name type="scientific">Aplosporella prunicola CBS 121167</name>
    <dbReference type="NCBI Taxonomy" id="1176127"/>
    <lineage>
        <taxon>Eukaryota</taxon>
        <taxon>Fungi</taxon>
        <taxon>Dikarya</taxon>
        <taxon>Ascomycota</taxon>
        <taxon>Pezizomycotina</taxon>
        <taxon>Dothideomycetes</taxon>
        <taxon>Dothideomycetes incertae sedis</taxon>
        <taxon>Botryosphaeriales</taxon>
        <taxon>Aplosporellaceae</taxon>
        <taxon>Aplosporella</taxon>
    </lineage>
</organism>
<protein>
    <submittedName>
        <fullName evidence="4">Carbohydrate-binding module family 18 protein</fullName>
    </submittedName>
</protein>
<keyword evidence="1 2" id="KW-0147">Chitin-binding</keyword>
<dbReference type="InterPro" id="IPR001002">
    <property type="entry name" value="Chitin-bd_1"/>
</dbReference>
<dbReference type="SUPFAM" id="SSF57016">
    <property type="entry name" value="Plant lectins/antimicrobial peptides"/>
    <property type="match status" value="1"/>
</dbReference>
<evidence type="ECO:0000313" key="4">
    <source>
        <dbReference type="EMBL" id="KAF2135900.1"/>
    </source>
</evidence>
<keyword evidence="2" id="KW-1015">Disulfide bond</keyword>
<keyword evidence="5" id="KW-1185">Reference proteome</keyword>
<proteinExistence type="predicted"/>
<dbReference type="Pfam" id="PF00187">
    <property type="entry name" value="Chitin_bind_1"/>
    <property type="match status" value="1"/>
</dbReference>
<evidence type="ECO:0000313" key="5">
    <source>
        <dbReference type="Proteomes" id="UP000799438"/>
    </source>
</evidence>
<dbReference type="AlphaFoldDB" id="A0A6A6AW23"/>
<feature type="disulfide bond" evidence="2">
    <location>
        <begin position="29"/>
        <end position="43"/>
    </location>
</feature>
<dbReference type="PROSITE" id="PS50941">
    <property type="entry name" value="CHIT_BIND_I_2"/>
    <property type="match status" value="1"/>
</dbReference>
<dbReference type="GeneID" id="54293703"/>
<name>A0A6A6AW23_9PEZI</name>
<dbReference type="GO" id="GO:0008061">
    <property type="term" value="F:chitin binding"/>
    <property type="evidence" value="ECO:0007669"/>
    <property type="project" value="UniProtKB-UniRule"/>
</dbReference>
<evidence type="ECO:0000256" key="1">
    <source>
        <dbReference type="ARBA" id="ARBA00022669"/>
    </source>
</evidence>
<dbReference type="Gene3D" id="3.30.60.10">
    <property type="entry name" value="Endochitinase-like"/>
    <property type="match status" value="1"/>
</dbReference>
<feature type="domain" description="Chitin-binding type-1" evidence="3">
    <location>
        <begin position="10"/>
        <end position="55"/>
    </location>
</feature>
<accession>A0A6A6AW23</accession>
<reference evidence="4" key="1">
    <citation type="journal article" date="2020" name="Stud. Mycol.">
        <title>101 Dothideomycetes genomes: a test case for predicting lifestyles and emergence of pathogens.</title>
        <authorList>
            <person name="Haridas S."/>
            <person name="Albert R."/>
            <person name="Binder M."/>
            <person name="Bloem J."/>
            <person name="Labutti K."/>
            <person name="Salamov A."/>
            <person name="Andreopoulos B."/>
            <person name="Baker S."/>
            <person name="Barry K."/>
            <person name="Bills G."/>
            <person name="Bluhm B."/>
            <person name="Cannon C."/>
            <person name="Castanera R."/>
            <person name="Culley D."/>
            <person name="Daum C."/>
            <person name="Ezra D."/>
            <person name="Gonzalez J."/>
            <person name="Henrissat B."/>
            <person name="Kuo A."/>
            <person name="Liang C."/>
            <person name="Lipzen A."/>
            <person name="Lutzoni F."/>
            <person name="Magnuson J."/>
            <person name="Mondo S."/>
            <person name="Nolan M."/>
            <person name="Ohm R."/>
            <person name="Pangilinan J."/>
            <person name="Park H.-J."/>
            <person name="Ramirez L."/>
            <person name="Alfaro M."/>
            <person name="Sun H."/>
            <person name="Tritt A."/>
            <person name="Yoshinaga Y."/>
            <person name="Zwiers L.-H."/>
            <person name="Turgeon B."/>
            <person name="Goodwin S."/>
            <person name="Spatafora J."/>
            <person name="Crous P."/>
            <person name="Grigoriev I."/>
        </authorList>
    </citation>
    <scope>NUCLEOTIDE SEQUENCE</scope>
    <source>
        <strain evidence="4">CBS 121167</strain>
    </source>
</reference>
<gene>
    <name evidence="4" type="ORF">K452DRAFT_213015</name>
</gene>
<dbReference type="InterPro" id="IPR036861">
    <property type="entry name" value="Endochitinase-like_sf"/>
</dbReference>